<evidence type="ECO:0000313" key="1">
    <source>
        <dbReference type="EMBL" id="MBW81723.1"/>
    </source>
</evidence>
<sequence>MNYISKFISGITRNSQMTHLHSVRCFISLDR</sequence>
<organism evidence="1">
    <name type="scientific">Rhizophora mucronata</name>
    <name type="common">Asiatic mangrove</name>
    <dbReference type="NCBI Taxonomy" id="61149"/>
    <lineage>
        <taxon>Eukaryota</taxon>
        <taxon>Viridiplantae</taxon>
        <taxon>Streptophyta</taxon>
        <taxon>Embryophyta</taxon>
        <taxon>Tracheophyta</taxon>
        <taxon>Spermatophyta</taxon>
        <taxon>Magnoliopsida</taxon>
        <taxon>eudicotyledons</taxon>
        <taxon>Gunneridae</taxon>
        <taxon>Pentapetalae</taxon>
        <taxon>rosids</taxon>
        <taxon>fabids</taxon>
        <taxon>Malpighiales</taxon>
        <taxon>Rhizophoraceae</taxon>
        <taxon>Rhizophora</taxon>
    </lineage>
</organism>
<protein>
    <submittedName>
        <fullName evidence="1">Uncharacterized protein</fullName>
    </submittedName>
</protein>
<dbReference type="EMBL" id="GGEC01001240">
    <property type="protein sequence ID" value="MBW81723.1"/>
    <property type="molecule type" value="Transcribed_RNA"/>
</dbReference>
<name>A0A2P2IKK9_RHIMU</name>
<reference evidence="1" key="1">
    <citation type="submission" date="2018-02" db="EMBL/GenBank/DDBJ databases">
        <title>Rhizophora mucronata_Transcriptome.</title>
        <authorList>
            <person name="Meera S.P."/>
            <person name="Sreeshan A."/>
            <person name="Augustine A."/>
        </authorList>
    </citation>
    <scope>NUCLEOTIDE SEQUENCE</scope>
    <source>
        <tissue evidence="1">Leaf</tissue>
    </source>
</reference>
<dbReference type="AlphaFoldDB" id="A0A2P2IKK9"/>
<accession>A0A2P2IKK9</accession>
<proteinExistence type="predicted"/>